<dbReference type="GeneID" id="104588984"/>
<dbReference type="RefSeq" id="XP_010245440.1">
    <property type="nucleotide sequence ID" value="XM_010247138.2"/>
</dbReference>
<keyword evidence="3" id="KW-1185">Reference proteome</keyword>
<dbReference type="OMA" id="MLWHMER"/>
<organism evidence="3 4">
    <name type="scientific">Nelumbo nucifera</name>
    <name type="common">Sacred lotus</name>
    <dbReference type="NCBI Taxonomy" id="4432"/>
    <lineage>
        <taxon>Eukaryota</taxon>
        <taxon>Viridiplantae</taxon>
        <taxon>Streptophyta</taxon>
        <taxon>Embryophyta</taxon>
        <taxon>Tracheophyta</taxon>
        <taxon>Spermatophyta</taxon>
        <taxon>Magnoliopsida</taxon>
        <taxon>Proteales</taxon>
        <taxon>Nelumbonaceae</taxon>
        <taxon>Nelumbo</taxon>
    </lineage>
</organism>
<evidence type="ECO:0000256" key="1">
    <source>
        <dbReference type="SAM" id="SignalP"/>
    </source>
</evidence>
<dbReference type="Gene3D" id="1.20.120.520">
    <property type="entry name" value="nmb1532 protein domain like"/>
    <property type="match status" value="1"/>
</dbReference>
<feature type="chain" id="PRO_5010570274" evidence="1">
    <location>
        <begin position="21"/>
        <end position="394"/>
    </location>
</feature>
<dbReference type="Pfam" id="PF01814">
    <property type="entry name" value="Hemerythrin"/>
    <property type="match status" value="1"/>
</dbReference>
<dbReference type="OrthoDB" id="4951845at2759"/>
<dbReference type="KEGG" id="nnu:104588984"/>
<dbReference type="STRING" id="4432.A0A1U7ZDI0"/>
<dbReference type="PANTHER" id="PTHR35739:SF1">
    <property type="entry name" value="OS01G0861700 PROTEIN"/>
    <property type="match status" value="1"/>
</dbReference>
<dbReference type="PANTHER" id="PTHR35739">
    <property type="entry name" value="OS01G0861700 PROTEIN"/>
    <property type="match status" value="1"/>
</dbReference>
<dbReference type="InterPro" id="IPR012312">
    <property type="entry name" value="Hemerythrin-like"/>
</dbReference>
<evidence type="ECO:0000313" key="3">
    <source>
        <dbReference type="Proteomes" id="UP000189703"/>
    </source>
</evidence>
<dbReference type="eggNOG" id="ENOG502QU1N">
    <property type="taxonomic scope" value="Eukaryota"/>
</dbReference>
<dbReference type="AlphaFoldDB" id="A0A1U7ZDI0"/>
<dbReference type="Proteomes" id="UP000189703">
    <property type="component" value="Unplaced"/>
</dbReference>
<feature type="domain" description="Hemerythrin-like" evidence="2">
    <location>
        <begin position="169"/>
        <end position="312"/>
    </location>
</feature>
<proteinExistence type="predicted"/>
<evidence type="ECO:0000259" key="2">
    <source>
        <dbReference type="Pfam" id="PF01814"/>
    </source>
</evidence>
<name>A0A1U7ZDI0_NELNU</name>
<reference evidence="4" key="1">
    <citation type="submission" date="2025-08" db="UniProtKB">
        <authorList>
            <consortium name="RefSeq"/>
        </authorList>
    </citation>
    <scope>IDENTIFICATION</scope>
</reference>
<sequence>MFSWFFALWYPFLRRHSLFGCRFCSLNFEFEALHPEVSYSLSGIRFLISVMGNCFRKPKKSSAEIAPFDYYSRGSPPVKLYGSPSGAVTSYIRVALHYKAVSLHFIPFESTTLGAADKPVLQCGSDTISGSAETLLQYIEAKFPHPPLLHRVCSLQRERYPAIVLATTLQHKSMTWHLQRLVRWAEDMATRGARRTVDPSMGSPRMEVRKFGRSYSQLLEVMLEHAQMEERIIFPILEKADRGLSKAANEEHARDLPIMNGIKEEIKSIGVLEAGSAPYQEALFDLSARLKTLQEHCKQHFEEEERELLPLLEAVELSKEWEQSMVEQCMEVMEGTHSHLFQFLIEGLLPRDSMQYLEMTMRCRDKGRVATILCTLASRIEAGSMSTPEDHAPT</sequence>
<protein>
    <submittedName>
        <fullName evidence="4">Uncharacterized protein LOC104588984 isoform X1</fullName>
    </submittedName>
</protein>
<keyword evidence="1" id="KW-0732">Signal</keyword>
<feature type="signal peptide" evidence="1">
    <location>
        <begin position="1"/>
        <end position="20"/>
    </location>
</feature>
<dbReference type="FunCoup" id="A0A1U7ZDI0">
    <property type="interactions" value="1964"/>
</dbReference>
<gene>
    <name evidence="4" type="primary">LOC104588984</name>
</gene>
<dbReference type="InParanoid" id="A0A1U7ZDI0"/>
<evidence type="ECO:0000313" key="4">
    <source>
        <dbReference type="RefSeq" id="XP_010245440.1"/>
    </source>
</evidence>
<accession>A0A1U7ZDI0</accession>
<dbReference type="CDD" id="cd12108">
    <property type="entry name" value="Hr-like"/>
    <property type="match status" value="1"/>
</dbReference>